<comment type="caution">
    <text evidence="17">Lacks conserved residue(s) required for the propagation of feature annotation.</text>
</comment>
<dbReference type="GeneTree" id="ENSGT00940000158605"/>
<keyword evidence="23" id="KW-1185">Reference proteome</keyword>
<feature type="domain" description="Sushi" evidence="21">
    <location>
        <begin position="97"/>
        <end position="156"/>
    </location>
</feature>
<dbReference type="PRINTS" id="PR00722">
    <property type="entry name" value="CHYMOTRYPSIN"/>
</dbReference>
<evidence type="ECO:0000256" key="18">
    <source>
        <dbReference type="SAM" id="SignalP"/>
    </source>
</evidence>
<evidence type="ECO:0000256" key="7">
    <source>
        <dbReference type="ARBA" id="ARBA00022659"/>
    </source>
</evidence>
<dbReference type="PANTHER" id="PTHR46393:SF7">
    <property type="entry name" value="COMPLEMENT C2"/>
    <property type="match status" value="1"/>
</dbReference>
<dbReference type="GO" id="GO:0009617">
    <property type="term" value="P:response to bacterium"/>
    <property type="evidence" value="ECO:0007669"/>
    <property type="project" value="TreeGrafter"/>
</dbReference>
<accession>H3AB70</accession>
<keyword evidence="5" id="KW-0964">Secreted</keyword>
<evidence type="ECO:0000313" key="23">
    <source>
        <dbReference type="Proteomes" id="UP000008672"/>
    </source>
</evidence>
<feature type="signal peptide" evidence="18">
    <location>
        <begin position="1"/>
        <end position="21"/>
    </location>
</feature>
<feature type="domain" description="Sushi" evidence="21">
    <location>
        <begin position="159"/>
        <end position="216"/>
    </location>
</feature>
<feature type="domain" description="Peptidase S1" evidence="20">
    <location>
        <begin position="466"/>
        <end position="734"/>
    </location>
</feature>
<dbReference type="Pfam" id="PF00084">
    <property type="entry name" value="Sushi"/>
    <property type="match status" value="3"/>
</dbReference>
<evidence type="ECO:0000256" key="4">
    <source>
        <dbReference type="ARBA" id="ARBA00004613"/>
    </source>
</evidence>
<keyword evidence="14 17" id="KW-1015">Disulfide bond</keyword>
<name>H3AB70_LATCH</name>
<dbReference type="GO" id="GO:0006508">
    <property type="term" value="P:proteolysis"/>
    <property type="evidence" value="ECO:0007669"/>
    <property type="project" value="UniProtKB-KW"/>
</dbReference>
<evidence type="ECO:0000259" key="21">
    <source>
        <dbReference type="PROSITE" id="PS50923"/>
    </source>
</evidence>
<feature type="disulfide bond" evidence="17">
    <location>
        <begin position="187"/>
        <end position="214"/>
    </location>
</feature>
<dbReference type="InterPro" id="IPR011360">
    <property type="entry name" value="Compl_C2_B"/>
</dbReference>
<dbReference type="CDD" id="cd00033">
    <property type="entry name" value="CCP"/>
    <property type="match status" value="3"/>
</dbReference>
<dbReference type="SUPFAM" id="SSF53300">
    <property type="entry name" value="vWA-like"/>
    <property type="match status" value="1"/>
</dbReference>
<dbReference type="InterPro" id="IPR001254">
    <property type="entry name" value="Trypsin_dom"/>
</dbReference>
<dbReference type="STRING" id="7897.ENSLACP00000006891"/>
<dbReference type="Pfam" id="PF00089">
    <property type="entry name" value="Trypsin"/>
    <property type="match status" value="2"/>
</dbReference>
<dbReference type="PROSITE" id="PS50240">
    <property type="entry name" value="TRYPSIN_DOM"/>
    <property type="match status" value="1"/>
</dbReference>
<evidence type="ECO:0000256" key="1">
    <source>
        <dbReference type="ARBA" id="ARBA00001936"/>
    </source>
</evidence>
<evidence type="ECO:0000256" key="14">
    <source>
        <dbReference type="ARBA" id="ARBA00023157"/>
    </source>
</evidence>
<dbReference type="GO" id="GO:0009986">
    <property type="term" value="C:cell surface"/>
    <property type="evidence" value="ECO:0007669"/>
    <property type="project" value="UniProtKB-SubCell"/>
</dbReference>
<comment type="cofactor">
    <cofactor evidence="2">
        <name>Mg(2+)</name>
        <dbReference type="ChEBI" id="CHEBI:18420"/>
    </cofactor>
</comment>
<evidence type="ECO:0000256" key="11">
    <source>
        <dbReference type="ARBA" id="ARBA00022801"/>
    </source>
</evidence>
<dbReference type="EMBL" id="AFYH01180347">
    <property type="status" value="NOT_ANNOTATED_CDS"/>
    <property type="molecule type" value="Genomic_DNA"/>
</dbReference>
<keyword evidence="7 17" id="KW-0768">Sushi</keyword>
<dbReference type="SMART" id="SM00032">
    <property type="entry name" value="CCP"/>
    <property type="match status" value="3"/>
</dbReference>
<evidence type="ECO:0000256" key="16">
    <source>
        <dbReference type="ARBA" id="ARBA00029636"/>
    </source>
</evidence>
<dbReference type="SUPFAM" id="SSF57535">
    <property type="entry name" value="Complement control module/SCR domain"/>
    <property type="match status" value="3"/>
</dbReference>
<dbReference type="InterPro" id="IPR009003">
    <property type="entry name" value="Peptidase_S1_PA"/>
</dbReference>
<dbReference type="HOGENOM" id="CLU_022004_1_0_1"/>
<evidence type="ECO:0000256" key="6">
    <source>
        <dbReference type="ARBA" id="ARBA00022588"/>
    </source>
</evidence>
<feature type="disulfide bond" evidence="17">
    <location>
        <begin position="127"/>
        <end position="154"/>
    </location>
</feature>
<reference evidence="22" key="2">
    <citation type="submission" date="2025-08" db="UniProtKB">
        <authorList>
            <consortium name="Ensembl"/>
        </authorList>
    </citation>
    <scope>IDENTIFICATION</scope>
</reference>
<evidence type="ECO:0000259" key="20">
    <source>
        <dbReference type="PROSITE" id="PS50240"/>
    </source>
</evidence>
<dbReference type="AlphaFoldDB" id="H3AB70"/>
<evidence type="ECO:0000313" key="22">
    <source>
        <dbReference type="Ensembl" id="ENSLACP00000006891.1"/>
    </source>
</evidence>
<sequence length="743" mass="83146">MQPCWILDTLCIFFLCQLGGGTDEDQPLKCDEKNIAITDGNYTLSNGVEVGSILRFECARGYFPYPTASRRCEAYGEWTPMISPRRRPMSKAYCKEVRCPPPLAFENGVYHPRAASYAIGDSIRFECYDGYFLHGSESRTCQENGKWNGSMAICDDGSTHCPNPGIPVGSIKTGLRYEVDQRVRYQCRSGLVLFGSEERLCLESGEWTGSEPSCQDKYTYDTPGEVASYFGASLSAVMEVSKPEDNATQSGHRKLGRTIKITKDGKLCVYILLDASDSVGELEFKKAKDAAMSLIERLSNYDVNIKYEVISYATEPKEIVSMANEDVSEDVAEVLESLKNFQYSEHKGKTGTNINAALKKVYEMMVLQSLIERNFMEIRHVIVLLTDGESGMPSFHGAREKAEADNMKPICLLKRRCSSHTDIYVFGVGKDVDLAELNSLASKKPKEKHVFIVKNLDDLQKSFDEIVDDSKTGTMCGIAKDYSEADIQEKHPWHVNRVPKSDNCMGSIVSSRWILTAAHCFNSSDTKELERVSVVLDLSPYTQYLSPNTYLSIFLCFRKCNLSFLEALFIAFRGGAVGSGGHSCDVCVEGTKGTTSKERTCADKKWSQCQDPDAFGSISPEMVQVSVRPLWQKNLCNEQAKRAPGYENVTDISEVVTDRFLCTGGTYPHVEPITCKGESGGALFTQKKKRFFQVGVISWGIFDSCARRRNPPDYARDYHLNLFKVLPWLQENLKGSLSFLPLW</sequence>
<evidence type="ECO:0000259" key="19">
    <source>
        <dbReference type="PROSITE" id="PS50234"/>
    </source>
</evidence>
<dbReference type="SMART" id="SM00327">
    <property type="entry name" value="VWA"/>
    <property type="match status" value="1"/>
</dbReference>
<comment type="subcellular location">
    <subcellularLocation>
        <location evidence="3">Cell surface</location>
    </subcellularLocation>
    <subcellularLocation>
        <location evidence="4">Secreted</location>
    </subcellularLocation>
</comment>
<dbReference type="OMA" id="YTKPWHV"/>
<reference evidence="22" key="3">
    <citation type="submission" date="2025-09" db="UniProtKB">
        <authorList>
            <consortium name="Ensembl"/>
        </authorList>
    </citation>
    <scope>IDENTIFICATION</scope>
</reference>
<dbReference type="eggNOG" id="KOG3627">
    <property type="taxonomic scope" value="Eukaryota"/>
</dbReference>
<dbReference type="GO" id="GO:0004252">
    <property type="term" value="F:serine-type endopeptidase activity"/>
    <property type="evidence" value="ECO:0007669"/>
    <property type="project" value="InterPro"/>
</dbReference>
<dbReference type="Gene3D" id="3.40.50.410">
    <property type="entry name" value="von Willebrand factor, type A domain"/>
    <property type="match status" value="1"/>
</dbReference>
<keyword evidence="15" id="KW-0325">Glycoprotein</keyword>
<dbReference type="GO" id="GO:0006956">
    <property type="term" value="P:complement activation"/>
    <property type="evidence" value="ECO:0007669"/>
    <property type="project" value="InterPro"/>
</dbReference>
<keyword evidence="8" id="KW-0645">Protease</keyword>
<proteinExistence type="predicted"/>
<keyword evidence="10" id="KW-0677">Repeat</keyword>
<dbReference type="InterPro" id="IPR035976">
    <property type="entry name" value="Sushi/SCR/CCP_sf"/>
</dbReference>
<dbReference type="GO" id="GO:0045087">
    <property type="term" value="P:innate immune response"/>
    <property type="evidence" value="ECO:0007669"/>
    <property type="project" value="UniProtKB-KW"/>
</dbReference>
<dbReference type="SUPFAM" id="SSF50494">
    <property type="entry name" value="Trypsin-like serine proteases"/>
    <property type="match status" value="1"/>
</dbReference>
<dbReference type="InterPro" id="IPR001314">
    <property type="entry name" value="Peptidase_S1A"/>
</dbReference>
<feature type="domain" description="Sushi" evidence="21">
    <location>
        <begin position="28"/>
        <end position="96"/>
    </location>
</feature>
<dbReference type="Gene3D" id="2.40.10.10">
    <property type="entry name" value="Trypsin-like serine proteases"/>
    <property type="match status" value="2"/>
</dbReference>
<evidence type="ECO:0000256" key="3">
    <source>
        <dbReference type="ARBA" id="ARBA00004241"/>
    </source>
</evidence>
<dbReference type="InterPro" id="IPR018114">
    <property type="entry name" value="TRYPSIN_HIS"/>
</dbReference>
<dbReference type="EMBL" id="AFYH01180346">
    <property type="status" value="NOT_ANNOTATED_CDS"/>
    <property type="molecule type" value="Genomic_DNA"/>
</dbReference>
<evidence type="ECO:0000256" key="17">
    <source>
        <dbReference type="PROSITE-ProRule" id="PRU00302"/>
    </source>
</evidence>
<keyword evidence="12" id="KW-0720">Serine protease</keyword>
<organism evidence="22 23">
    <name type="scientific">Latimeria chalumnae</name>
    <name type="common">Coelacanth</name>
    <dbReference type="NCBI Taxonomy" id="7897"/>
    <lineage>
        <taxon>Eukaryota</taxon>
        <taxon>Metazoa</taxon>
        <taxon>Chordata</taxon>
        <taxon>Craniata</taxon>
        <taxon>Vertebrata</taxon>
        <taxon>Euteleostomi</taxon>
        <taxon>Coelacanthiformes</taxon>
        <taxon>Coelacanthidae</taxon>
        <taxon>Latimeria</taxon>
    </lineage>
</organism>
<comment type="cofactor">
    <cofactor evidence="1">
        <name>Mn(2+)</name>
        <dbReference type="ChEBI" id="CHEBI:29035"/>
    </cofactor>
</comment>
<evidence type="ECO:0000256" key="15">
    <source>
        <dbReference type="ARBA" id="ARBA00023180"/>
    </source>
</evidence>
<evidence type="ECO:0000256" key="9">
    <source>
        <dbReference type="ARBA" id="ARBA00022729"/>
    </source>
</evidence>
<dbReference type="InterPro" id="IPR043504">
    <property type="entry name" value="Peptidase_S1_PA_chymotrypsin"/>
</dbReference>
<evidence type="ECO:0000256" key="13">
    <source>
        <dbReference type="ARBA" id="ARBA00022859"/>
    </source>
</evidence>
<feature type="chain" id="PRO_5003579098" description="C3/C5 convertase" evidence="18">
    <location>
        <begin position="22"/>
        <end position="743"/>
    </location>
</feature>
<protein>
    <recommendedName>
        <fullName evidence="16">C3/C5 convertase</fullName>
    </recommendedName>
</protein>
<dbReference type="EMBL" id="AFYH01180344">
    <property type="status" value="NOT_ANNOTATED_CDS"/>
    <property type="molecule type" value="Genomic_DNA"/>
</dbReference>
<dbReference type="PROSITE" id="PS50234">
    <property type="entry name" value="VWFA"/>
    <property type="match status" value="1"/>
</dbReference>
<keyword evidence="13" id="KW-0391">Immunity</keyword>
<dbReference type="InParanoid" id="H3AB70"/>
<dbReference type="PIRSF" id="PIRSF001154">
    <property type="entry name" value="Compl_C2_B"/>
    <property type="match status" value="1"/>
</dbReference>
<dbReference type="SMART" id="SM00020">
    <property type="entry name" value="Tryp_SPc"/>
    <property type="match status" value="1"/>
</dbReference>
<evidence type="ECO:0000256" key="2">
    <source>
        <dbReference type="ARBA" id="ARBA00001946"/>
    </source>
</evidence>
<keyword evidence="6" id="KW-0399">Innate immunity</keyword>
<dbReference type="Ensembl" id="ENSLACT00000006950.1">
    <property type="protein sequence ID" value="ENSLACP00000006891.1"/>
    <property type="gene ID" value="ENSLACG00000006117.1"/>
</dbReference>
<evidence type="ECO:0000256" key="8">
    <source>
        <dbReference type="ARBA" id="ARBA00022670"/>
    </source>
</evidence>
<dbReference type="Proteomes" id="UP000008672">
    <property type="component" value="Unassembled WGS sequence"/>
</dbReference>
<evidence type="ECO:0000256" key="5">
    <source>
        <dbReference type="ARBA" id="ARBA00022525"/>
    </source>
</evidence>
<evidence type="ECO:0000256" key="12">
    <source>
        <dbReference type="ARBA" id="ARBA00022825"/>
    </source>
</evidence>
<keyword evidence="9 18" id="KW-0732">Signal</keyword>
<gene>
    <name evidence="22" type="primary">LOC102360252</name>
</gene>
<feature type="domain" description="VWFA" evidence="19">
    <location>
        <begin position="268"/>
        <end position="466"/>
    </location>
</feature>
<dbReference type="PROSITE" id="PS50923">
    <property type="entry name" value="SUSHI"/>
    <property type="match status" value="3"/>
</dbReference>
<dbReference type="PANTHER" id="PTHR46393">
    <property type="entry name" value="SUSHI DOMAIN-CONTAINING PROTEIN"/>
    <property type="match status" value="1"/>
</dbReference>
<dbReference type="FunFam" id="2.10.70.10:FF:000019">
    <property type="entry name" value="Complement factor b,-like"/>
    <property type="match status" value="1"/>
</dbReference>
<reference evidence="23" key="1">
    <citation type="submission" date="2011-08" db="EMBL/GenBank/DDBJ databases">
        <title>The draft genome of Latimeria chalumnae.</title>
        <authorList>
            <person name="Di Palma F."/>
            <person name="Alfoldi J."/>
            <person name="Johnson J."/>
            <person name="Berlin A."/>
            <person name="Gnerre S."/>
            <person name="Jaffe D."/>
            <person name="MacCallum I."/>
            <person name="Young S."/>
            <person name="Walker B.J."/>
            <person name="Lander E."/>
            <person name="Lindblad-Toh K."/>
        </authorList>
    </citation>
    <scope>NUCLEOTIDE SEQUENCE [LARGE SCALE GENOMIC DNA]</scope>
    <source>
        <strain evidence="23">Wild caught</strain>
    </source>
</reference>
<dbReference type="PROSITE" id="PS00134">
    <property type="entry name" value="TRYPSIN_HIS"/>
    <property type="match status" value="1"/>
</dbReference>
<keyword evidence="11" id="KW-0378">Hydrolase</keyword>
<evidence type="ECO:0000256" key="10">
    <source>
        <dbReference type="ARBA" id="ARBA00022737"/>
    </source>
</evidence>
<dbReference type="InterPro" id="IPR002035">
    <property type="entry name" value="VWF_A"/>
</dbReference>
<dbReference type="Gene3D" id="2.10.70.10">
    <property type="entry name" value="Complement Module, domain 1"/>
    <property type="match status" value="3"/>
</dbReference>
<dbReference type="InterPro" id="IPR000436">
    <property type="entry name" value="Sushi_SCR_CCP_dom"/>
</dbReference>
<dbReference type="Pfam" id="PF00092">
    <property type="entry name" value="VWA"/>
    <property type="match status" value="1"/>
</dbReference>
<dbReference type="EMBL" id="AFYH01180345">
    <property type="status" value="NOT_ANNOTATED_CDS"/>
    <property type="molecule type" value="Genomic_DNA"/>
</dbReference>
<dbReference type="GO" id="GO:0070062">
    <property type="term" value="C:extracellular exosome"/>
    <property type="evidence" value="ECO:0007669"/>
    <property type="project" value="TreeGrafter"/>
</dbReference>
<dbReference type="InterPro" id="IPR036465">
    <property type="entry name" value="vWFA_dom_sf"/>
</dbReference>